<sequence>MSRKVRDYWCYATKHHLTLQFSSYLYNAINAMSSVKTLIEAYTKGIFDITWQPAWLTICFVIAGFAVLYCFGLAQAGADLDSDLPPPVSSLSASWRLLNSRWQFVLRNVPKLLICFTIWAISVISICKSEHWYDSVIAIGFILAATIILYWYRAYNENRERHIQKHNRRPSPPPSPPPSPLPSRPATTASPQNLRRYFS</sequence>
<feature type="compositionally biased region" description="Pro residues" evidence="1">
    <location>
        <begin position="170"/>
        <end position="183"/>
    </location>
</feature>
<evidence type="ECO:0000256" key="2">
    <source>
        <dbReference type="SAM" id="Phobius"/>
    </source>
</evidence>
<dbReference type="EMBL" id="JAFJYH010000123">
    <property type="protein sequence ID" value="KAG4418676.1"/>
    <property type="molecule type" value="Genomic_DNA"/>
</dbReference>
<feature type="transmembrane region" description="Helical" evidence="2">
    <location>
        <begin position="54"/>
        <end position="74"/>
    </location>
</feature>
<feature type="transmembrane region" description="Helical" evidence="2">
    <location>
        <begin position="104"/>
        <end position="126"/>
    </location>
</feature>
<comment type="caution">
    <text evidence="3">The sequence shown here is derived from an EMBL/GenBank/DDBJ whole genome shotgun (WGS) entry which is preliminary data.</text>
</comment>
<keyword evidence="4" id="KW-1185">Reference proteome</keyword>
<evidence type="ECO:0000313" key="4">
    <source>
        <dbReference type="Proteomes" id="UP000664132"/>
    </source>
</evidence>
<feature type="region of interest" description="Disordered" evidence="1">
    <location>
        <begin position="162"/>
        <end position="199"/>
    </location>
</feature>
<accession>A0A8H7W5S4</accession>
<proteinExistence type="predicted"/>
<gene>
    <name evidence="3" type="ORF">IFR04_008212</name>
</gene>
<feature type="transmembrane region" description="Helical" evidence="2">
    <location>
        <begin position="132"/>
        <end position="152"/>
    </location>
</feature>
<keyword evidence="2" id="KW-1133">Transmembrane helix</keyword>
<evidence type="ECO:0000256" key="1">
    <source>
        <dbReference type="SAM" id="MobiDB-lite"/>
    </source>
</evidence>
<keyword evidence="2" id="KW-0812">Transmembrane</keyword>
<dbReference type="AlphaFoldDB" id="A0A8H7W5S4"/>
<name>A0A8H7W5S4_9HELO</name>
<keyword evidence="2" id="KW-0472">Membrane</keyword>
<evidence type="ECO:0000313" key="3">
    <source>
        <dbReference type="EMBL" id="KAG4418676.1"/>
    </source>
</evidence>
<organism evidence="3 4">
    <name type="scientific">Cadophora malorum</name>
    <dbReference type="NCBI Taxonomy" id="108018"/>
    <lineage>
        <taxon>Eukaryota</taxon>
        <taxon>Fungi</taxon>
        <taxon>Dikarya</taxon>
        <taxon>Ascomycota</taxon>
        <taxon>Pezizomycotina</taxon>
        <taxon>Leotiomycetes</taxon>
        <taxon>Helotiales</taxon>
        <taxon>Ploettnerulaceae</taxon>
        <taxon>Cadophora</taxon>
    </lineage>
</organism>
<reference evidence="3" key="1">
    <citation type="submission" date="2021-02" db="EMBL/GenBank/DDBJ databases">
        <title>Genome sequence Cadophora malorum strain M34.</title>
        <authorList>
            <person name="Stefanovic E."/>
            <person name="Vu D."/>
            <person name="Scully C."/>
            <person name="Dijksterhuis J."/>
            <person name="Roader J."/>
            <person name="Houbraken J."/>
        </authorList>
    </citation>
    <scope>NUCLEOTIDE SEQUENCE</scope>
    <source>
        <strain evidence="3">M34</strain>
    </source>
</reference>
<dbReference type="Proteomes" id="UP000664132">
    <property type="component" value="Unassembled WGS sequence"/>
</dbReference>
<protein>
    <submittedName>
        <fullName evidence="3">Uncharacterized protein</fullName>
    </submittedName>
</protein>